<sequence>MNNVVQHLVAADVPPADVDALAARLRAWLLAEGIIAAELSACVPDGLGHAPGPRCARAVGADDIALARLHRQSLNGVALRCGRMVYDCGQLGAAFCPHCGHVLHAAGDPRWFDALEQWLVEGGAGRLACTQCLLEAPLPQWQHEPPLGFGCLGLSFWNWPPLAPAFVDELVTLLGARLLRIGEG</sequence>
<dbReference type="EMBL" id="SLWY01000013">
    <property type="protein sequence ID" value="TCO80582.1"/>
    <property type="molecule type" value="Genomic_DNA"/>
</dbReference>
<accession>A0A4R2L4B5</accession>
<evidence type="ECO:0000313" key="2">
    <source>
        <dbReference type="Proteomes" id="UP000295765"/>
    </source>
</evidence>
<reference evidence="1 2" key="1">
    <citation type="submission" date="2019-03" db="EMBL/GenBank/DDBJ databases">
        <title>Genomic Encyclopedia of Type Strains, Phase IV (KMG-IV): sequencing the most valuable type-strain genomes for metagenomic binning, comparative biology and taxonomic classification.</title>
        <authorList>
            <person name="Goeker M."/>
        </authorList>
    </citation>
    <scope>NUCLEOTIDE SEQUENCE [LARGE SCALE GENOMIC DNA]</scope>
    <source>
        <strain evidence="1 2">DSM 25287</strain>
    </source>
</reference>
<evidence type="ECO:0000313" key="1">
    <source>
        <dbReference type="EMBL" id="TCO80582.1"/>
    </source>
</evidence>
<name>A0A4R2L4B5_9GAMM</name>
<dbReference type="OrthoDB" id="6919284at2"/>
<proteinExistence type="predicted"/>
<dbReference type="AlphaFoldDB" id="A0A4R2L4B5"/>
<dbReference type="RefSeq" id="WP_132543221.1">
    <property type="nucleotide sequence ID" value="NZ_SLWY01000013.1"/>
</dbReference>
<keyword evidence="2" id="KW-1185">Reference proteome</keyword>
<dbReference type="Proteomes" id="UP000295765">
    <property type="component" value="Unassembled WGS sequence"/>
</dbReference>
<gene>
    <name evidence="1" type="ORF">EV699_11360</name>
</gene>
<comment type="caution">
    <text evidence="1">The sequence shown here is derived from an EMBL/GenBank/DDBJ whole genome shotgun (WGS) entry which is preliminary data.</text>
</comment>
<protein>
    <submittedName>
        <fullName evidence="1">Uncharacterized protein</fullName>
    </submittedName>
</protein>
<organism evidence="1 2">
    <name type="scientific">Plasticicumulans lactativorans</name>
    <dbReference type="NCBI Taxonomy" id="1133106"/>
    <lineage>
        <taxon>Bacteria</taxon>
        <taxon>Pseudomonadati</taxon>
        <taxon>Pseudomonadota</taxon>
        <taxon>Gammaproteobacteria</taxon>
        <taxon>Candidatus Competibacteraceae</taxon>
        <taxon>Plasticicumulans</taxon>
    </lineage>
</organism>